<reference evidence="1 2" key="1">
    <citation type="submission" date="2017-05" db="EMBL/GenBank/DDBJ databases">
        <authorList>
            <person name="Varghese N."/>
            <person name="Submissions S."/>
        </authorList>
    </citation>
    <scope>NUCLEOTIDE SEQUENCE [LARGE SCALE GENOMIC DNA]</scope>
    <source>
        <strain evidence="1 2">DSM 19036</strain>
    </source>
</reference>
<organism evidence="1 2">
    <name type="scientific">Pedobacter westerhofensis</name>
    <dbReference type="NCBI Taxonomy" id="425512"/>
    <lineage>
        <taxon>Bacteria</taxon>
        <taxon>Pseudomonadati</taxon>
        <taxon>Bacteroidota</taxon>
        <taxon>Sphingobacteriia</taxon>
        <taxon>Sphingobacteriales</taxon>
        <taxon>Sphingobacteriaceae</taxon>
        <taxon>Pedobacter</taxon>
    </lineage>
</organism>
<keyword evidence="2" id="KW-1185">Reference proteome</keyword>
<dbReference type="Proteomes" id="UP000320300">
    <property type="component" value="Unassembled WGS sequence"/>
</dbReference>
<proteinExistence type="predicted"/>
<evidence type="ECO:0000313" key="2">
    <source>
        <dbReference type="Proteomes" id="UP000320300"/>
    </source>
</evidence>
<name>A0A521BEX4_9SPHI</name>
<sequence length="43" mass="4812">MFEHCQIKHTISDLFPAGAIKNAAQTNDLRSVFAILDLLLKNL</sequence>
<evidence type="ECO:0000313" key="1">
    <source>
        <dbReference type="EMBL" id="SMO45647.1"/>
    </source>
</evidence>
<dbReference type="EMBL" id="FXTN01000002">
    <property type="protein sequence ID" value="SMO45647.1"/>
    <property type="molecule type" value="Genomic_DNA"/>
</dbReference>
<gene>
    <name evidence="1" type="ORF">SAMN06265348_102250</name>
</gene>
<dbReference type="AlphaFoldDB" id="A0A521BEX4"/>
<protein>
    <submittedName>
        <fullName evidence="1">Uncharacterized protein</fullName>
    </submittedName>
</protein>
<accession>A0A521BEX4</accession>